<name>W2V009_9RICK</name>
<dbReference type="InterPro" id="IPR050074">
    <property type="entry name" value="DHO_dehydrogenase"/>
</dbReference>
<reference evidence="16 17" key="1">
    <citation type="journal article" date="2013" name="PLoS ONE">
        <title>Bacterial endosymbiosis in a chordate host: long-term co-evolution and conservation of secondary metabolism.</title>
        <authorList>
            <person name="Kwan J.C."/>
            <person name="Schmidt E.W."/>
        </authorList>
    </citation>
    <scope>NUCLEOTIDE SEQUENCE [LARGE SCALE GENOMIC DNA]</scope>
    <source>
        <strain evidence="17">L6</strain>
    </source>
</reference>
<proteinExistence type="inferred from homology"/>
<dbReference type="Pfam" id="PF01180">
    <property type="entry name" value="DHO_dh"/>
    <property type="match status" value="1"/>
</dbReference>
<dbReference type="EMBL" id="AXCJ01000005">
    <property type="protein sequence ID" value="ETO91450.1"/>
    <property type="molecule type" value="Genomic_DNA"/>
</dbReference>
<sequence length="352" mass="39265">MIEYFLRKCLFCFPPETAHKLVLKGIQYGLYKNKNLYSDEVLKSTHFGMEFNNPLGLAAGFDKNGICLIPLSKMGFGFIELGTVTLKPQSGNPHPRIFRLEEDQSVINRLGFNNVGADEFIHNITKQYEHRKCIVGVNIGKNMNSRIATKDYTNMLKKIYACADYIVINVSSPNTPNLRKLQRYNALKSLMQNILDARLEIDSDEKKPILIKISPDLRENERVGVLDVVSHKKIAGLIIGNTSIMRKGLISSKRVEYGGLSGKGIFGISTRILHDIYKETKGKVPLIGCGGITNALDAYEKIRNGASLLQVYTAIVYKGFTSVLQMNKQLSTILQADGFKNISEAVGVDVKL</sequence>
<comment type="function">
    <text evidence="2">Catalyzes the conversion of dihydroorotate to orotate with quinone as electron acceptor.</text>
</comment>
<evidence type="ECO:0000256" key="4">
    <source>
        <dbReference type="ARBA" id="ARBA00005161"/>
    </source>
</evidence>
<dbReference type="SUPFAM" id="SSF51395">
    <property type="entry name" value="FMN-linked oxidoreductases"/>
    <property type="match status" value="1"/>
</dbReference>
<comment type="subcellular location">
    <subcellularLocation>
        <location evidence="3">Membrane</location>
    </subcellularLocation>
</comment>
<dbReference type="AlphaFoldDB" id="W2V009"/>
<dbReference type="NCBIfam" id="NF003652">
    <property type="entry name" value="PRK05286.2-5"/>
    <property type="match status" value="1"/>
</dbReference>
<evidence type="ECO:0000256" key="12">
    <source>
        <dbReference type="ARBA" id="ARBA00023136"/>
    </source>
</evidence>
<dbReference type="STRING" id="1401685.P857_365"/>
<dbReference type="PANTHER" id="PTHR48109">
    <property type="entry name" value="DIHYDROOROTATE DEHYDROGENASE (QUINONE), MITOCHONDRIAL-RELATED"/>
    <property type="match status" value="1"/>
</dbReference>
<dbReference type="PANTHER" id="PTHR48109:SF4">
    <property type="entry name" value="DIHYDROOROTATE DEHYDROGENASE (QUINONE), MITOCHONDRIAL"/>
    <property type="match status" value="1"/>
</dbReference>
<evidence type="ECO:0000256" key="8">
    <source>
        <dbReference type="ARBA" id="ARBA00022630"/>
    </source>
</evidence>
<keyword evidence="9" id="KW-0288">FMN</keyword>
<dbReference type="GO" id="GO:0106430">
    <property type="term" value="F:dihydroorotate dehydrogenase (quinone) activity"/>
    <property type="evidence" value="ECO:0007669"/>
    <property type="project" value="UniProtKB-EC"/>
</dbReference>
<keyword evidence="17" id="KW-1185">Reference proteome</keyword>
<dbReference type="PROSITE" id="PS00911">
    <property type="entry name" value="DHODEHASE_1"/>
    <property type="match status" value="1"/>
</dbReference>
<dbReference type="GO" id="GO:0006207">
    <property type="term" value="P:'de novo' pyrimidine nucleobase biosynthetic process"/>
    <property type="evidence" value="ECO:0007669"/>
    <property type="project" value="UniProtKB-UniRule"/>
</dbReference>
<evidence type="ECO:0000256" key="2">
    <source>
        <dbReference type="ARBA" id="ARBA00003125"/>
    </source>
</evidence>
<dbReference type="GO" id="GO:0044205">
    <property type="term" value="P:'de novo' UMP biosynthetic process"/>
    <property type="evidence" value="ECO:0007669"/>
    <property type="project" value="UniProtKB-UniPathway"/>
</dbReference>
<evidence type="ECO:0000256" key="11">
    <source>
        <dbReference type="ARBA" id="ARBA00023002"/>
    </source>
</evidence>
<dbReference type="InterPro" id="IPR005720">
    <property type="entry name" value="Dihydroorotate_DH_cat"/>
</dbReference>
<organism evidence="16 17">
    <name type="scientific">Candidatus Xenolissoclinum pacificiensis L6</name>
    <dbReference type="NCBI Taxonomy" id="1401685"/>
    <lineage>
        <taxon>Bacteria</taxon>
        <taxon>Pseudomonadati</taxon>
        <taxon>Pseudomonadota</taxon>
        <taxon>Alphaproteobacteria</taxon>
        <taxon>Rickettsiales</taxon>
        <taxon>Anaplasmataceae</taxon>
        <taxon>Candidatus Xenolissoclinum</taxon>
    </lineage>
</organism>
<evidence type="ECO:0000256" key="7">
    <source>
        <dbReference type="ARBA" id="ARBA00018366"/>
    </source>
</evidence>
<dbReference type="GO" id="GO:0016020">
    <property type="term" value="C:membrane"/>
    <property type="evidence" value="ECO:0007669"/>
    <property type="project" value="UniProtKB-SubCell"/>
</dbReference>
<evidence type="ECO:0000256" key="9">
    <source>
        <dbReference type="ARBA" id="ARBA00022643"/>
    </source>
</evidence>
<comment type="similarity">
    <text evidence="5">Belongs to the dihydroorotate dehydrogenase family. Type 2 subfamily.</text>
</comment>
<dbReference type="InterPro" id="IPR012135">
    <property type="entry name" value="Dihydroorotate_DH_1_2"/>
</dbReference>
<keyword evidence="8" id="KW-0285">Flavoprotein</keyword>
<dbReference type="Gene3D" id="3.20.20.70">
    <property type="entry name" value="Aldolase class I"/>
    <property type="match status" value="1"/>
</dbReference>
<evidence type="ECO:0000256" key="1">
    <source>
        <dbReference type="ARBA" id="ARBA00001917"/>
    </source>
</evidence>
<dbReference type="GO" id="GO:0005737">
    <property type="term" value="C:cytoplasm"/>
    <property type="evidence" value="ECO:0007669"/>
    <property type="project" value="InterPro"/>
</dbReference>
<accession>W2V009</accession>
<evidence type="ECO:0000259" key="15">
    <source>
        <dbReference type="Pfam" id="PF01180"/>
    </source>
</evidence>
<keyword evidence="11" id="KW-0560">Oxidoreductase</keyword>
<dbReference type="InterPro" id="IPR013785">
    <property type="entry name" value="Aldolase_TIM"/>
</dbReference>
<dbReference type="InterPro" id="IPR001295">
    <property type="entry name" value="Dihydroorotate_DH_CS"/>
</dbReference>
<dbReference type="Proteomes" id="UP000018951">
    <property type="component" value="Unassembled WGS sequence"/>
</dbReference>
<evidence type="ECO:0000256" key="5">
    <source>
        <dbReference type="ARBA" id="ARBA00005359"/>
    </source>
</evidence>
<evidence type="ECO:0000256" key="13">
    <source>
        <dbReference type="ARBA" id="ARBA00048639"/>
    </source>
</evidence>
<evidence type="ECO:0000313" key="16">
    <source>
        <dbReference type="EMBL" id="ETO91450.1"/>
    </source>
</evidence>
<evidence type="ECO:0000256" key="6">
    <source>
        <dbReference type="ARBA" id="ARBA00012791"/>
    </source>
</evidence>
<dbReference type="NCBIfam" id="TIGR01036">
    <property type="entry name" value="pyrD_sub2"/>
    <property type="match status" value="1"/>
</dbReference>
<comment type="catalytic activity">
    <reaction evidence="13">
        <text>(S)-dihydroorotate + a quinone = orotate + a quinol</text>
        <dbReference type="Rhea" id="RHEA:30187"/>
        <dbReference type="ChEBI" id="CHEBI:24646"/>
        <dbReference type="ChEBI" id="CHEBI:30839"/>
        <dbReference type="ChEBI" id="CHEBI:30864"/>
        <dbReference type="ChEBI" id="CHEBI:132124"/>
        <dbReference type="EC" id="1.3.5.2"/>
    </reaction>
</comment>
<keyword evidence="10" id="KW-0665">Pyrimidine biosynthesis</keyword>
<protein>
    <recommendedName>
        <fullName evidence="7 14">Dihydroorotate dehydrogenase (quinone)</fullName>
        <ecNumber evidence="6 14">1.3.5.2</ecNumber>
    </recommendedName>
</protein>
<dbReference type="PROSITE" id="PS00912">
    <property type="entry name" value="DHODEHASE_2"/>
    <property type="match status" value="1"/>
</dbReference>
<comment type="cofactor">
    <cofactor evidence="1">
        <name>FMN</name>
        <dbReference type="ChEBI" id="CHEBI:58210"/>
    </cofactor>
</comment>
<dbReference type="PATRIC" id="fig|1401685.3.peg.657"/>
<dbReference type="InterPro" id="IPR005719">
    <property type="entry name" value="Dihydroorotate_DH_2"/>
</dbReference>
<dbReference type="NCBIfam" id="NF003645">
    <property type="entry name" value="PRK05286.1-2"/>
    <property type="match status" value="1"/>
</dbReference>
<dbReference type="EC" id="1.3.5.2" evidence="6 14"/>
<dbReference type="CDD" id="cd04738">
    <property type="entry name" value="DHOD_2_like"/>
    <property type="match status" value="1"/>
</dbReference>
<dbReference type="UniPathway" id="UPA00070">
    <property type="reaction ID" value="UER00946"/>
</dbReference>
<feature type="domain" description="Dihydroorotate dehydrogenase catalytic" evidence="15">
    <location>
        <begin position="42"/>
        <end position="334"/>
    </location>
</feature>
<evidence type="ECO:0000313" key="17">
    <source>
        <dbReference type="Proteomes" id="UP000018951"/>
    </source>
</evidence>
<dbReference type="PIRSF" id="PIRSF000164">
    <property type="entry name" value="DHO_oxidase"/>
    <property type="match status" value="1"/>
</dbReference>
<comment type="caution">
    <text evidence="16">The sequence shown here is derived from an EMBL/GenBank/DDBJ whole genome shotgun (WGS) entry which is preliminary data.</text>
</comment>
<evidence type="ECO:0000256" key="10">
    <source>
        <dbReference type="ARBA" id="ARBA00022975"/>
    </source>
</evidence>
<comment type="pathway">
    <text evidence="4">Pyrimidine metabolism; UMP biosynthesis via de novo pathway; orotate from (S)-dihydroorotate (quinone route): step 1/1.</text>
</comment>
<evidence type="ECO:0000256" key="14">
    <source>
        <dbReference type="NCBIfam" id="TIGR01036"/>
    </source>
</evidence>
<gene>
    <name evidence="16" type="primary">pyrD</name>
    <name evidence="16" type="ORF">P857_365</name>
</gene>
<keyword evidence="12" id="KW-0472">Membrane</keyword>
<evidence type="ECO:0000256" key="3">
    <source>
        <dbReference type="ARBA" id="ARBA00004370"/>
    </source>
</evidence>